<gene>
    <name evidence="4" type="ORF">COT92_00185</name>
</gene>
<evidence type="ECO:0000259" key="3">
    <source>
        <dbReference type="Pfam" id="PF00188"/>
    </source>
</evidence>
<dbReference type="AlphaFoldDB" id="A0A2H0VBV1"/>
<evidence type="ECO:0000313" key="5">
    <source>
        <dbReference type="Proteomes" id="UP000230922"/>
    </source>
</evidence>
<feature type="region of interest" description="Disordered" evidence="1">
    <location>
        <begin position="181"/>
        <end position="204"/>
    </location>
</feature>
<feature type="transmembrane region" description="Helical" evidence="2">
    <location>
        <begin position="294"/>
        <end position="314"/>
    </location>
</feature>
<reference evidence="5" key="1">
    <citation type="submission" date="2017-09" db="EMBL/GenBank/DDBJ databases">
        <title>Depth-based differentiation of microbial function through sediment-hosted aquifers and enrichment of novel symbionts in the deep terrestrial subsurface.</title>
        <authorList>
            <person name="Probst A.J."/>
            <person name="Ladd B."/>
            <person name="Jarett J.K."/>
            <person name="Geller-Mcgrath D.E."/>
            <person name="Sieber C.M.K."/>
            <person name="Emerson J.B."/>
            <person name="Anantharaman K."/>
            <person name="Thomas B.C."/>
            <person name="Malmstrom R."/>
            <person name="Stieglmeier M."/>
            <person name="Klingl A."/>
            <person name="Woyke T."/>
            <person name="Ryan C.M."/>
            <person name="Banfield J.F."/>
        </authorList>
    </citation>
    <scope>NUCLEOTIDE SEQUENCE [LARGE SCALE GENOMIC DNA]</scope>
</reference>
<protein>
    <recommendedName>
        <fullName evidence="3">SCP domain-containing protein</fullName>
    </recommendedName>
</protein>
<dbReference type="Proteomes" id="UP000230922">
    <property type="component" value="Unassembled WGS sequence"/>
</dbReference>
<keyword evidence="2" id="KW-0812">Transmembrane</keyword>
<accession>A0A2H0VBV1</accession>
<proteinExistence type="predicted"/>
<dbReference type="PANTHER" id="PTHR31157">
    <property type="entry name" value="SCP DOMAIN-CONTAINING PROTEIN"/>
    <property type="match status" value="1"/>
</dbReference>
<evidence type="ECO:0000256" key="2">
    <source>
        <dbReference type="SAM" id="Phobius"/>
    </source>
</evidence>
<keyword evidence="2" id="KW-1133">Transmembrane helix</keyword>
<evidence type="ECO:0000256" key="1">
    <source>
        <dbReference type="SAM" id="MobiDB-lite"/>
    </source>
</evidence>
<dbReference type="CDD" id="cd05379">
    <property type="entry name" value="CAP_bacterial"/>
    <property type="match status" value="1"/>
</dbReference>
<feature type="transmembrane region" description="Helical" evidence="2">
    <location>
        <begin position="20"/>
        <end position="38"/>
    </location>
</feature>
<name>A0A2H0VBV1_9BACT</name>
<dbReference type="Gene3D" id="3.40.33.10">
    <property type="entry name" value="CAP"/>
    <property type="match status" value="1"/>
</dbReference>
<dbReference type="EMBL" id="PFAK01000003">
    <property type="protein sequence ID" value="PIR96597.1"/>
    <property type="molecule type" value="Genomic_DNA"/>
</dbReference>
<evidence type="ECO:0000313" key="4">
    <source>
        <dbReference type="EMBL" id="PIR96597.1"/>
    </source>
</evidence>
<keyword evidence="2" id="KW-0472">Membrane</keyword>
<dbReference type="PANTHER" id="PTHR31157:SF1">
    <property type="entry name" value="SCP DOMAIN-CONTAINING PROTEIN"/>
    <property type="match status" value="1"/>
</dbReference>
<organism evidence="4 5">
    <name type="scientific">Candidatus Doudnabacteria bacterium CG10_big_fil_rev_8_21_14_0_10_42_18</name>
    <dbReference type="NCBI Taxonomy" id="1974552"/>
    <lineage>
        <taxon>Bacteria</taxon>
        <taxon>Candidatus Doudnaibacteriota</taxon>
    </lineage>
</organism>
<feature type="transmembrane region" description="Helical" evidence="2">
    <location>
        <begin position="326"/>
        <end position="344"/>
    </location>
</feature>
<comment type="caution">
    <text evidence="4">The sequence shown here is derived from an EMBL/GenBank/DDBJ whole genome shotgun (WGS) entry which is preliminary data.</text>
</comment>
<dbReference type="Pfam" id="PF00188">
    <property type="entry name" value="CAP"/>
    <property type="match status" value="1"/>
</dbReference>
<dbReference type="InterPro" id="IPR014044">
    <property type="entry name" value="CAP_dom"/>
</dbReference>
<sequence>MEMQKDPQIRHNHGIFRNNVISVLVLFFIISVFFSLFFSQNYQTVASDLTINNILEAVNKERALRNQPVYITNSKLAAAAQIKASDMIARNYFSHTDPDGNYIWPTIVAQGYSPYLQLGENLAIDFYNTESLVAAWMNSPTHRANVLNEGFEDQGMGLDFGSPASNQHYSSIANTFGTLIKQKNPEPPPAEQLPPKVESETTPIPETKPQEAALPKITETPPVPEPILEPVLEIPAPEPAQIPLRGDSQNLEQSFTTAKQETATETPLVTLTSEPAFAQIQPKLNFNPLKFNRYFALAFGGLLLIVLILDIKDLFKKKFYPLDKKINNLIIIILALIIVAIMYWL</sequence>
<dbReference type="SUPFAM" id="SSF55797">
    <property type="entry name" value="PR-1-like"/>
    <property type="match status" value="1"/>
</dbReference>
<feature type="domain" description="SCP" evidence="3">
    <location>
        <begin position="55"/>
        <end position="159"/>
    </location>
</feature>
<dbReference type="InterPro" id="IPR035940">
    <property type="entry name" value="CAP_sf"/>
</dbReference>